<gene>
    <name evidence="1" type="primary">rsgI3</name>
    <name evidence="1" type="ORF">FVB9532_01066</name>
</gene>
<reference evidence="1" key="1">
    <citation type="submission" date="2019-09" db="EMBL/GenBank/DDBJ databases">
        <authorList>
            <person name="Rodrigo-Torres L."/>
            <person name="Arahal R. D."/>
            <person name="Lucena T."/>
        </authorList>
    </citation>
    <scope>NUCLEOTIDE SEQUENCE</scope>
    <source>
        <strain evidence="1">ISS653</strain>
    </source>
</reference>
<evidence type="ECO:0000313" key="2">
    <source>
        <dbReference type="Proteomes" id="UP000356253"/>
    </source>
</evidence>
<name>A0AC61Y5X8_9FLAO</name>
<organism evidence="1 2">
    <name type="scientific">Mesonia oceanica</name>
    <dbReference type="NCBI Taxonomy" id="2687242"/>
    <lineage>
        <taxon>Bacteria</taxon>
        <taxon>Pseudomonadati</taxon>
        <taxon>Bacteroidota</taxon>
        <taxon>Flavobacteriia</taxon>
        <taxon>Flavobacteriales</taxon>
        <taxon>Flavobacteriaceae</taxon>
        <taxon>Mesonia</taxon>
    </lineage>
</organism>
<keyword evidence="2" id="KW-1185">Reference proteome</keyword>
<evidence type="ECO:0000313" key="1">
    <source>
        <dbReference type="EMBL" id="VVU99807.1"/>
    </source>
</evidence>
<sequence>MRKFLAFFIALSIFNFTEAQVGVNTNTPEAALDISSSDSGILIPRVALSNSTSASPVINPNTGDGNLTNGTLIYNTATAGDSPNNVTEGFYFWNNNQWNKLSSKAENKTVTTGVQYYSYDITPQVSPRIDTIVYNKTTDKSGYYDGQLDSENAMTTMQPTGVEDGFVIKIVGTYEVKNTGTFNFSIVSDDGSKLYIDGSLIVSEWTDGSANNASGSVNLAKGKHKFEFWYYENSGVQNFSISWGTNPDGNSGVINAQSFTIE</sequence>
<protein>
    <submittedName>
        <fullName evidence="1">Anti-sigma-I factor RsgI3</fullName>
    </submittedName>
</protein>
<dbReference type="Proteomes" id="UP000356253">
    <property type="component" value="Unassembled WGS sequence"/>
</dbReference>
<proteinExistence type="predicted"/>
<accession>A0AC61Y5X8</accession>
<comment type="caution">
    <text evidence="1">The sequence shown here is derived from an EMBL/GenBank/DDBJ whole genome shotgun (WGS) entry which is preliminary data.</text>
</comment>
<dbReference type="EMBL" id="CABVMM010000003">
    <property type="protein sequence ID" value="VVU99807.1"/>
    <property type="molecule type" value="Genomic_DNA"/>
</dbReference>